<dbReference type="AlphaFoldDB" id="A0A448WQA8"/>
<proteinExistence type="predicted"/>
<reference evidence="3" key="1">
    <citation type="submission" date="2018-11" db="EMBL/GenBank/DDBJ databases">
        <authorList>
            <consortium name="Pathogen Informatics"/>
        </authorList>
    </citation>
    <scope>NUCLEOTIDE SEQUENCE</scope>
</reference>
<feature type="chain" id="PRO_5019013177" description="Secreted protein" evidence="2">
    <location>
        <begin position="30"/>
        <end position="131"/>
    </location>
</feature>
<comment type="caution">
    <text evidence="3">The sequence shown here is derived from an EMBL/GenBank/DDBJ whole genome shotgun (WGS) entry which is preliminary data.</text>
</comment>
<organism evidence="3 4">
    <name type="scientific">Protopolystoma xenopodis</name>
    <dbReference type="NCBI Taxonomy" id="117903"/>
    <lineage>
        <taxon>Eukaryota</taxon>
        <taxon>Metazoa</taxon>
        <taxon>Spiralia</taxon>
        <taxon>Lophotrochozoa</taxon>
        <taxon>Platyhelminthes</taxon>
        <taxon>Monogenea</taxon>
        <taxon>Polyopisthocotylea</taxon>
        <taxon>Polystomatidea</taxon>
        <taxon>Polystomatidae</taxon>
        <taxon>Protopolystoma</taxon>
    </lineage>
</organism>
<feature type="signal peptide" evidence="2">
    <location>
        <begin position="1"/>
        <end position="29"/>
    </location>
</feature>
<gene>
    <name evidence="3" type="ORF">PXEA_LOCUS10895</name>
</gene>
<evidence type="ECO:0000313" key="4">
    <source>
        <dbReference type="Proteomes" id="UP000784294"/>
    </source>
</evidence>
<keyword evidence="2" id="KW-0732">Signal</keyword>
<dbReference type="Proteomes" id="UP000784294">
    <property type="component" value="Unassembled WGS sequence"/>
</dbReference>
<evidence type="ECO:0000313" key="3">
    <source>
        <dbReference type="EMBL" id="VEL17455.1"/>
    </source>
</evidence>
<evidence type="ECO:0000256" key="1">
    <source>
        <dbReference type="SAM" id="MobiDB-lite"/>
    </source>
</evidence>
<accession>A0A448WQA8</accession>
<evidence type="ECO:0000256" key="2">
    <source>
        <dbReference type="SAM" id="SignalP"/>
    </source>
</evidence>
<evidence type="ECO:0008006" key="5">
    <source>
        <dbReference type="Google" id="ProtNLM"/>
    </source>
</evidence>
<protein>
    <recommendedName>
        <fullName evidence="5">Secreted protein</fullName>
    </recommendedName>
</protein>
<keyword evidence="4" id="KW-1185">Reference proteome</keyword>
<dbReference type="EMBL" id="CAAALY010032681">
    <property type="protein sequence ID" value="VEL17455.1"/>
    <property type="molecule type" value="Genomic_DNA"/>
</dbReference>
<sequence>MYECICVVRVWSWICALFTCFRPPQQTKSRPHCRQSGGPTGPGLSPSPAWASACEARQQMRRLPRKRPETRARGDEPTRRVKKQEDVARGQSAEQQYSLASSLLYPLRLLQALLLLIQLTKPGTFDHFSFR</sequence>
<feature type="region of interest" description="Disordered" evidence="1">
    <location>
        <begin position="25"/>
        <end position="93"/>
    </location>
</feature>
<name>A0A448WQA8_9PLAT</name>
<feature type="compositionally biased region" description="Basic and acidic residues" evidence="1">
    <location>
        <begin position="66"/>
        <end position="88"/>
    </location>
</feature>